<dbReference type="AlphaFoldDB" id="A0A5N7IQ89"/>
<dbReference type="GO" id="GO:0046983">
    <property type="term" value="F:protein dimerization activity"/>
    <property type="evidence" value="ECO:0007669"/>
    <property type="project" value="InterPro"/>
</dbReference>
<dbReference type="GO" id="GO:0043937">
    <property type="term" value="P:regulation of sporulation"/>
    <property type="evidence" value="ECO:0007669"/>
    <property type="project" value="InterPro"/>
</dbReference>
<sequence length="77" mass="9084">MKELKLKLDKLIIKNNFDLKAPEVIMVSQELDKVIAKEQKYRYALEDVLQNLRSIESPNSDDEYIDYSIKIIVEILK</sequence>
<dbReference type="InterPro" id="IPR036638">
    <property type="entry name" value="HLH_DNA-bd_sf"/>
</dbReference>
<dbReference type="InterPro" id="IPR018540">
    <property type="entry name" value="Spo0E-like"/>
</dbReference>
<dbReference type="SUPFAM" id="SSF140500">
    <property type="entry name" value="BAS1536-like"/>
    <property type="match status" value="1"/>
</dbReference>
<dbReference type="EMBL" id="SPSF01000032">
    <property type="protein sequence ID" value="MPQ63127.1"/>
    <property type="molecule type" value="Genomic_DNA"/>
</dbReference>
<reference evidence="1 2" key="1">
    <citation type="journal article" date="2019" name="Lett. Appl. Microbiol.">
        <title>A case of 'blown pack' spoilage of vacuum-packaged pork likely associated with Clostridium estertheticum in Canada.</title>
        <authorList>
            <person name="Zhang P."/>
            <person name="Ward P."/>
            <person name="McMullen L.M."/>
            <person name="Yang X."/>
        </authorList>
    </citation>
    <scope>NUCLEOTIDE SEQUENCE [LARGE SCALE GENOMIC DNA]</scope>
    <source>
        <strain evidence="1 2">MA19</strain>
    </source>
</reference>
<accession>A0A5N7IQ89</accession>
<dbReference type="Proteomes" id="UP000342249">
    <property type="component" value="Unassembled WGS sequence"/>
</dbReference>
<comment type="caution">
    <text evidence="1">The sequence shown here is derived from an EMBL/GenBank/DDBJ whole genome shotgun (WGS) entry which is preliminary data.</text>
</comment>
<dbReference type="Pfam" id="PF09388">
    <property type="entry name" value="SpoOE-like"/>
    <property type="match status" value="1"/>
</dbReference>
<evidence type="ECO:0000313" key="1">
    <source>
        <dbReference type="EMBL" id="MPQ63127.1"/>
    </source>
</evidence>
<name>A0A5N7IQ89_9CLOT</name>
<gene>
    <name evidence="1" type="ORF">E4V82_13530</name>
</gene>
<evidence type="ECO:0000313" key="2">
    <source>
        <dbReference type="Proteomes" id="UP000342249"/>
    </source>
</evidence>
<organism evidence="1 2">
    <name type="scientific">Clostridium estertheticum</name>
    <dbReference type="NCBI Taxonomy" id="238834"/>
    <lineage>
        <taxon>Bacteria</taxon>
        <taxon>Bacillati</taxon>
        <taxon>Bacillota</taxon>
        <taxon>Clostridia</taxon>
        <taxon>Eubacteriales</taxon>
        <taxon>Clostridiaceae</taxon>
        <taxon>Clostridium</taxon>
    </lineage>
</organism>
<proteinExistence type="predicted"/>
<dbReference type="InterPro" id="IPR037208">
    <property type="entry name" value="Spo0E-like_sf"/>
</dbReference>
<dbReference type="RefSeq" id="WP_152752681.1">
    <property type="nucleotide sequence ID" value="NZ_JAHLDO010000008.1"/>
</dbReference>
<protein>
    <submittedName>
        <fullName evidence="1">Spo0E family sporulation regulatory protein-aspartic acid phosphatase</fullName>
    </submittedName>
</protein>
<dbReference type="Gene3D" id="4.10.280.10">
    <property type="entry name" value="Helix-loop-helix DNA-binding domain"/>
    <property type="match status" value="1"/>
</dbReference>